<sequence>MPRIAPSLMRTACAESRLLPLLLPESRTLEQARTELRWMRAELCGAAAVARGCRQRYRGVPLQYVLGTQPFGPLEVRCRRGVLIPRWETEEWACELARRFAARGRSLRAADLCTGTGCVGLLLAHSVRGARVTAVDVSEAAVAAARQNAAALRVPLEVVRADVRQPGGLLRDGVEVVTCNPPYIPTDALPRECTRSVCRYEPQLALAGDLEFYDNLVDVWLARTDSFVYEVGYAEQSRHVLARIAADPALRGVWRVGFREDARGQPRVVYGYRTAAAGLDAVFEGYGRLMH</sequence>
<gene>
    <name evidence="7" type="ORF">AGOS_ADL256W</name>
</gene>
<dbReference type="InterPro" id="IPR050320">
    <property type="entry name" value="N5-glutamine_MTase"/>
</dbReference>
<reference evidence="7 8" key="1">
    <citation type="journal article" date="2004" name="Science">
        <title>The Ashbya gossypii genome as a tool for mapping the ancient Saccharomyces cerevisiae genome.</title>
        <authorList>
            <person name="Dietrich F.S."/>
            <person name="Voegeli S."/>
            <person name="Brachat S."/>
            <person name="Lerch A."/>
            <person name="Gates K."/>
            <person name="Steiner S."/>
            <person name="Mohr C."/>
            <person name="Pohlmann R."/>
            <person name="Luedi P."/>
            <person name="Choi S."/>
            <person name="Wing R.A."/>
            <person name="Flavier A."/>
            <person name="Gaffney T.D."/>
            <person name="Philippsen P."/>
        </authorList>
    </citation>
    <scope>NUCLEOTIDE SEQUENCE [LARGE SCALE GENOMIC DNA]</scope>
    <source>
        <strain evidence="8">ATCC 10895 / CBS 109.51 / FGSC 9923 / NRRL Y-1056</strain>
    </source>
</reference>
<name>Q75B33_EREGS</name>
<keyword evidence="3" id="KW-0808">Transferase</keyword>
<evidence type="ECO:0000256" key="4">
    <source>
        <dbReference type="ARBA" id="ARBA00022691"/>
    </source>
</evidence>
<dbReference type="Pfam" id="PF05175">
    <property type="entry name" value="MTS"/>
    <property type="match status" value="1"/>
</dbReference>
<keyword evidence="2" id="KW-0489">Methyltransferase</keyword>
<dbReference type="InterPro" id="IPR029063">
    <property type="entry name" value="SAM-dependent_MTases_sf"/>
</dbReference>
<organism evidence="7 8">
    <name type="scientific">Eremothecium gossypii (strain ATCC 10895 / CBS 109.51 / FGSC 9923 / NRRL Y-1056)</name>
    <name type="common">Yeast</name>
    <name type="synonym">Ashbya gossypii</name>
    <dbReference type="NCBI Taxonomy" id="284811"/>
    <lineage>
        <taxon>Eukaryota</taxon>
        <taxon>Fungi</taxon>
        <taxon>Dikarya</taxon>
        <taxon>Ascomycota</taxon>
        <taxon>Saccharomycotina</taxon>
        <taxon>Saccharomycetes</taxon>
        <taxon>Saccharomycetales</taxon>
        <taxon>Saccharomycetaceae</taxon>
        <taxon>Eremothecium</taxon>
    </lineage>
</organism>
<proteinExistence type="predicted"/>
<dbReference type="InParanoid" id="Q75B33"/>
<dbReference type="GO" id="GO:0006451">
    <property type="term" value="P:translational readthrough"/>
    <property type="evidence" value="ECO:0007669"/>
    <property type="project" value="EnsemblFungi"/>
</dbReference>
<dbReference type="eggNOG" id="KOG2904">
    <property type="taxonomic scope" value="Eukaryota"/>
</dbReference>
<evidence type="ECO:0000256" key="3">
    <source>
        <dbReference type="ARBA" id="ARBA00022679"/>
    </source>
</evidence>
<dbReference type="CDD" id="cd02440">
    <property type="entry name" value="AdoMet_MTases"/>
    <property type="match status" value="1"/>
</dbReference>
<dbReference type="OrthoDB" id="269872at2759"/>
<dbReference type="Proteomes" id="UP000000591">
    <property type="component" value="Chromosome IV"/>
</dbReference>
<evidence type="ECO:0000256" key="5">
    <source>
        <dbReference type="ARBA" id="ARBA00048391"/>
    </source>
</evidence>
<dbReference type="GO" id="GO:0006415">
    <property type="term" value="P:translational termination"/>
    <property type="evidence" value="ECO:0000318"/>
    <property type="project" value="GO_Central"/>
</dbReference>
<keyword evidence="4" id="KW-0949">S-adenosyl-L-methionine</keyword>
<dbReference type="EMBL" id="AE016817">
    <property type="protein sequence ID" value="AAS51664.1"/>
    <property type="molecule type" value="Genomic_DNA"/>
</dbReference>
<evidence type="ECO:0000259" key="6">
    <source>
        <dbReference type="Pfam" id="PF05175"/>
    </source>
</evidence>
<evidence type="ECO:0000256" key="2">
    <source>
        <dbReference type="ARBA" id="ARBA00022603"/>
    </source>
</evidence>
<dbReference type="KEGG" id="ago:AGOS_ADL256W"/>
<protein>
    <recommendedName>
        <fullName evidence="1">peptide chain release factor N(5)-glutamine methyltransferase</fullName>
        <ecNumber evidence="1">2.1.1.297</ecNumber>
    </recommendedName>
</protein>
<dbReference type="HOGENOM" id="CLU_018398_0_2_1"/>
<dbReference type="STRING" id="284811.Q75B33"/>
<keyword evidence="8" id="KW-1185">Reference proteome</keyword>
<dbReference type="NCBIfam" id="TIGR00536">
    <property type="entry name" value="hemK_fam"/>
    <property type="match status" value="1"/>
</dbReference>
<dbReference type="EC" id="2.1.1.297" evidence="1"/>
<dbReference type="PANTHER" id="PTHR18895">
    <property type="entry name" value="HEMK METHYLTRANSFERASE"/>
    <property type="match status" value="1"/>
</dbReference>
<evidence type="ECO:0000313" key="8">
    <source>
        <dbReference type="Proteomes" id="UP000000591"/>
    </source>
</evidence>
<evidence type="ECO:0000256" key="1">
    <source>
        <dbReference type="ARBA" id="ARBA00012771"/>
    </source>
</evidence>
<evidence type="ECO:0000313" key="7">
    <source>
        <dbReference type="EMBL" id="AAS51664.1"/>
    </source>
</evidence>
<dbReference type="InterPro" id="IPR004556">
    <property type="entry name" value="HemK-like"/>
</dbReference>
<dbReference type="RefSeq" id="NP_983840.1">
    <property type="nucleotide sequence ID" value="NM_209193.1"/>
</dbReference>
<dbReference type="OMA" id="MPRIPYS"/>
<dbReference type="GeneID" id="4619975"/>
<reference evidence="8" key="2">
    <citation type="journal article" date="2013" name="G3 (Bethesda)">
        <title>Genomes of Ashbya fungi isolated from insects reveal four mating-type loci, numerous translocations, lack of transposons, and distinct gene duplications.</title>
        <authorList>
            <person name="Dietrich F.S."/>
            <person name="Voegeli S."/>
            <person name="Kuo S."/>
            <person name="Philippsen P."/>
        </authorList>
    </citation>
    <scope>GENOME REANNOTATION</scope>
    <source>
        <strain evidence="8">ATCC 10895 / CBS 109.51 / FGSC 9923 / NRRL Y-1056</strain>
    </source>
</reference>
<feature type="domain" description="Methyltransferase small" evidence="6">
    <location>
        <begin position="100"/>
        <end position="184"/>
    </location>
</feature>
<dbReference type="Gene3D" id="3.40.50.150">
    <property type="entry name" value="Vaccinia Virus protein VP39"/>
    <property type="match status" value="1"/>
</dbReference>
<dbReference type="GO" id="GO:0036009">
    <property type="term" value="F:protein-glutamine N-methyltransferase activity"/>
    <property type="evidence" value="ECO:0000318"/>
    <property type="project" value="GO_Central"/>
</dbReference>
<comment type="catalytic activity">
    <reaction evidence="5">
        <text>L-glutaminyl-[peptide chain release factor] + S-adenosyl-L-methionine = N(5)-methyl-L-glutaminyl-[peptide chain release factor] + S-adenosyl-L-homocysteine + H(+)</text>
        <dbReference type="Rhea" id="RHEA:42896"/>
        <dbReference type="Rhea" id="RHEA-COMP:10271"/>
        <dbReference type="Rhea" id="RHEA-COMP:10272"/>
        <dbReference type="ChEBI" id="CHEBI:15378"/>
        <dbReference type="ChEBI" id="CHEBI:30011"/>
        <dbReference type="ChEBI" id="CHEBI:57856"/>
        <dbReference type="ChEBI" id="CHEBI:59789"/>
        <dbReference type="ChEBI" id="CHEBI:61891"/>
        <dbReference type="EC" id="2.1.1.297"/>
    </reaction>
</comment>
<dbReference type="PANTHER" id="PTHR18895:SF74">
    <property type="entry name" value="MTRF1L RELEASE FACTOR GLUTAMINE METHYLTRANSFERASE"/>
    <property type="match status" value="1"/>
</dbReference>
<accession>Q75B33</accession>
<dbReference type="InterPro" id="IPR007848">
    <property type="entry name" value="Small_mtfrase_dom"/>
</dbReference>
<dbReference type="SUPFAM" id="SSF53335">
    <property type="entry name" value="S-adenosyl-L-methionine-dependent methyltransferases"/>
    <property type="match status" value="1"/>
</dbReference>
<dbReference type="GO" id="GO:0102559">
    <property type="term" value="F:peptide chain release factor N(5)-glutamine methyltransferase activity"/>
    <property type="evidence" value="ECO:0007669"/>
    <property type="project" value="UniProtKB-EC"/>
</dbReference>
<dbReference type="GO" id="GO:0032259">
    <property type="term" value="P:methylation"/>
    <property type="evidence" value="ECO:0007669"/>
    <property type="project" value="UniProtKB-KW"/>
</dbReference>
<dbReference type="FunCoup" id="Q75B33">
    <property type="interactions" value="90"/>
</dbReference>
<dbReference type="AlphaFoldDB" id="Q75B33"/>